<protein>
    <submittedName>
        <fullName evidence="2">Uncharacterized protein</fullName>
    </submittedName>
</protein>
<reference evidence="2 3" key="1">
    <citation type="submission" date="2014-04" db="EMBL/GenBank/DDBJ databases">
        <authorList>
            <consortium name="DOE Joint Genome Institute"/>
            <person name="Kuo A."/>
            <person name="Zuccaro A."/>
            <person name="Kohler A."/>
            <person name="Nagy L.G."/>
            <person name="Floudas D."/>
            <person name="Copeland A."/>
            <person name="Barry K.W."/>
            <person name="Cichocki N."/>
            <person name="Veneault-Fourrey C."/>
            <person name="LaButti K."/>
            <person name="Lindquist E.A."/>
            <person name="Lipzen A."/>
            <person name="Lundell T."/>
            <person name="Morin E."/>
            <person name="Murat C."/>
            <person name="Sun H."/>
            <person name="Tunlid A."/>
            <person name="Henrissat B."/>
            <person name="Grigoriev I.V."/>
            <person name="Hibbett D.S."/>
            <person name="Martin F."/>
            <person name="Nordberg H.P."/>
            <person name="Cantor M.N."/>
            <person name="Hua S.X."/>
        </authorList>
    </citation>
    <scope>NUCLEOTIDE SEQUENCE [LARGE SCALE GENOMIC DNA]</scope>
    <source>
        <strain evidence="2 3">MAFF 305830</strain>
    </source>
</reference>
<feature type="transmembrane region" description="Helical" evidence="1">
    <location>
        <begin position="57"/>
        <end position="75"/>
    </location>
</feature>
<dbReference type="AlphaFoldDB" id="A0A0C3BF60"/>
<gene>
    <name evidence="2" type="ORF">M408DRAFT_269984</name>
</gene>
<evidence type="ECO:0000313" key="3">
    <source>
        <dbReference type="Proteomes" id="UP000054097"/>
    </source>
</evidence>
<keyword evidence="3" id="KW-1185">Reference proteome</keyword>
<feature type="transmembrane region" description="Helical" evidence="1">
    <location>
        <begin position="95"/>
        <end position="113"/>
    </location>
</feature>
<dbReference type="Proteomes" id="UP000054097">
    <property type="component" value="Unassembled WGS sequence"/>
</dbReference>
<organism evidence="2 3">
    <name type="scientific">Serendipita vermifera MAFF 305830</name>
    <dbReference type="NCBI Taxonomy" id="933852"/>
    <lineage>
        <taxon>Eukaryota</taxon>
        <taxon>Fungi</taxon>
        <taxon>Dikarya</taxon>
        <taxon>Basidiomycota</taxon>
        <taxon>Agaricomycotina</taxon>
        <taxon>Agaricomycetes</taxon>
        <taxon>Sebacinales</taxon>
        <taxon>Serendipitaceae</taxon>
        <taxon>Serendipita</taxon>
    </lineage>
</organism>
<name>A0A0C3BF60_SERVB</name>
<accession>A0A0C3BF60</accession>
<reference evidence="3" key="2">
    <citation type="submission" date="2015-01" db="EMBL/GenBank/DDBJ databases">
        <title>Evolutionary Origins and Diversification of the Mycorrhizal Mutualists.</title>
        <authorList>
            <consortium name="DOE Joint Genome Institute"/>
            <consortium name="Mycorrhizal Genomics Consortium"/>
            <person name="Kohler A."/>
            <person name="Kuo A."/>
            <person name="Nagy L.G."/>
            <person name="Floudas D."/>
            <person name="Copeland A."/>
            <person name="Barry K.W."/>
            <person name="Cichocki N."/>
            <person name="Veneault-Fourrey C."/>
            <person name="LaButti K."/>
            <person name="Lindquist E.A."/>
            <person name="Lipzen A."/>
            <person name="Lundell T."/>
            <person name="Morin E."/>
            <person name="Murat C."/>
            <person name="Riley R."/>
            <person name="Ohm R."/>
            <person name="Sun H."/>
            <person name="Tunlid A."/>
            <person name="Henrissat B."/>
            <person name="Grigoriev I.V."/>
            <person name="Hibbett D.S."/>
            <person name="Martin F."/>
        </authorList>
    </citation>
    <scope>NUCLEOTIDE SEQUENCE [LARGE SCALE GENOMIC DNA]</scope>
    <source>
        <strain evidence="3">MAFF 305830</strain>
    </source>
</reference>
<dbReference type="EMBL" id="KN824283">
    <property type="protein sequence ID" value="KIM30774.1"/>
    <property type="molecule type" value="Genomic_DNA"/>
</dbReference>
<keyword evidence="1" id="KW-0812">Transmembrane</keyword>
<evidence type="ECO:0000256" key="1">
    <source>
        <dbReference type="SAM" id="Phobius"/>
    </source>
</evidence>
<keyword evidence="1" id="KW-1133">Transmembrane helix</keyword>
<evidence type="ECO:0000313" key="2">
    <source>
        <dbReference type="EMBL" id="KIM30774.1"/>
    </source>
</evidence>
<sequence length="168" mass="19409">MAHPRSPKIRELAPMRESGFDDGDGRAAARYRGDAWEERGRISTLQDDVAWVNSRSYTGRLSLILTFRAIIFPRIMHKLKILSQFLNPTLRFLPMVLFIAIQPILMFLLRLFLDPRPYGPIILMTFSRSLPFRLAVNTRLQSHTVNHIPRSSILHSSQDSLRQTKILV</sequence>
<keyword evidence="1" id="KW-0472">Membrane</keyword>
<proteinExistence type="predicted"/>
<dbReference type="HOGENOM" id="CLU_1587504_0_0_1"/>